<dbReference type="Proteomes" id="UP001596233">
    <property type="component" value="Unassembled WGS sequence"/>
</dbReference>
<proteinExistence type="inferred from homology"/>
<reference evidence="6" key="1">
    <citation type="journal article" date="2019" name="Int. J. Syst. Evol. Microbiol.">
        <title>The Global Catalogue of Microorganisms (GCM) 10K type strain sequencing project: providing services to taxonomists for standard genome sequencing and annotation.</title>
        <authorList>
            <consortium name="The Broad Institute Genomics Platform"/>
            <consortium name="The Broad Institute Genome Sequencing Center for Infectious Disease"/>
            <person name="Wu L."/>
            <person name="Ma J."/>
        </authorList>
    </citation>
    <scope>NUCLEOTIDE SEQUENCE [LARGE SCALE GENOMIC DNA]</scope>
    <source>
        <strain evidence="6">PCU 280</strain>
    </source>
</reference>
<evidence type="ECO:0000313" key="5">
    <source>
        <dbReference type="EMBL" id="MFC6335201.1"/>
    </source>
</evidence>
<dbReference type="RefSeq" id="WP_379238504.1">
    <property type="nucleotide sequence ID" value="NZ_JBHSTE010000012.1"/>
</dbReference>
<comment type="similarity">
    <text evidence="1">Belongs to the zinc-associated anti-sigma factor (ZAS) superfamily. Anti-sigma-W factor family.</text>
</comment>
<accession>A0ABW1VCT5</accession>
<keyword evidence="3" id="KW-0472">Membrane</keyword>
<feature type="transmembrane region" description="Helical" evidence="3">
    <location>
        <begin position="97"/>
        <end position="118"/>
    </location>
</feature>
<keyword evidence="3" id="KW-1133">Transmembrane helix</keyword>
<evidence type="ECO:0000256" key="1">
    <source>
        <dbReference type="ARBA" id="ARBA00024353"/>
    </source>
</evidence>
<dbReference type="Pfam" id="PF13490">
    <property type="entry name" value="zf-HC2"/>
    <property type="match status" value="1"/>
</dbReference>
<evidence type="ECO:0000256" key="2">
    <source>
        <dbReference type="ARBA" id="ARBA00024438"/>
    </source>
</evidence>
<evidence type="ECO:0000256" key="3">
    <source>
        <dbReference type="SAM" id="Phobius"/>
    </source>
</evidence>
<comment type="caution">
    <text evidence="5">The sequence shown here is derived from an EMBL/GenBank/DDBJ whole genome shotgun (WGS) entry which is preliminary data.</text>
</comment>
<keyword evidence="6" id="KW-1185">Reference proteome</keyword>
<name>A0ABW1VCT5_9BACL</name>
<gene>
    <name evidence="5" type="ORF">ACFP56_21425</name>
</gene>
<dbReference type="InterPro" id="IPR027383">
    <property type="entry name" value="Znf_put"/>
</dbReference>
<sequence length="215" mass="23942">MNCKVAIEFIHQYLDGELENHQHEQLNTHLKQCESCMKTYEQLERTDALSRFALQSSMANERKPAEVSNLKQSILAQLPSTRSTQSKARFVRWLYRYPGLTAAAVFLAVMVISMFASWDQDAKLVISGSQEDLQYIVIEGNTVIVPEGIELTGDLVVENGIVEVKGAVSGDVTVIDGQMVLASTGHIAGQSKVIDQALDWFWYKVTSSFSDVIPQ</sequence>
<evidence type="ECO:0000313" key="6">
    <source>
        <dbReference type="Proteomes" id="UP001596233"/>
    </source>
</evidence>
<protein>
    <recommendedName>
        <fullName evidence="2">Anti-sigma-W factor RsiW</fullName>
    </recommendedName>
</protein>
<evidence type="ECO:0000259" key="4">
    <source>
        <dbReference type="Pfam" id="PF13490"/>
    </source>
</evidence>
<keyword evidence="3" id="KW-0812">Transmembrane</keyword>
<dbReference type="EMBL" id="JBHSTE010000012">
    <property type="protein sequence ID" value="MFC6335201.1"/>
    <property type="molecule type" value="Genomic_DNA"/>
</dbReference>
<organism evidence="5 6">
    <name type="scientific">Paenibacillus septentrionalis</name>
    <dbReference type="NCBI Taxonomy" id="429342"/>
    <lineage>
        <taxon>Bacteria</taxon>
        <taxon>Bacillati</taxon>
        <taxon>Bacillota</taxon>
        <taxon>Bacilli</taxon>
        <taxon>Bacillales</taxon>
        <taxon>Paenibacillaceae</taxon>
        <taxon>Paenibacillus</taxon>
    </lineage>
</organism>
<feature type="domain" description="Putative zinc-finger" evidence="4">
    <location>
        <begin position="3"/>
        <end position="36"/>
    </location>
</feature>
<dbReference type="Gene3D" id="1.10.10.1320">
    <property type="entry name" value="Anti-sigma factor, zinc-finger domain"/>
    <property type="match status" value="1"/>
</dbReference>
<dbReference type="InterPro" id="IPR041916">
    <property type="entry name" value="Anti_sigma_zinc_sf"/>
</dbReference>